<evidence type="ECO:0000313" key="6">
    <source>
        <dbReference type="EMBL" id="EQD33476.1"/>
    </source>
</evidence>
<dbReference type="GO" id="GO:0030170">
    <property type="term" value="F:pyridoxal phosphate binding"/>
    <property type="evidence" value="ECO:0007669"/>
    <property type="project" value="InterPro"/>
</dbReference>
<evidence type="ECO:0000256" key="1">
    <source>
        <dbReference type="ARBA" id="ARBA00001933"/>
    </source>
</evidence>
<dbReference type="Pfam" id="PF00155">
    <property type="entry name" value="Aminotran_1_2"/>
    <property type="match status" value="1"/>
</dbReference>
<evidence type="ECO:0000256" key="4">
    <source>
        <dbReference type="ARBA" id="ARBA00022898"/>
    </source>
</evidence>
<feature type="domain" description="Aminotransferase class I/classII large" evidence="5">
    <location>
        <begin position="1"/>
        <end position="170"/>
    </location>
</feature>
<keyword evidence="2 6" id="KW-0032">Aminotransferase</keyword>
<feature type="non-terminal residue" evidence="6">
    <location>
        <position position="172"/>
    </location>
</feature>
<accession>T0YDQ7</accession>
<protein>
    <submittedName>
        <fullName evidence="6">Histidinol-phosphate aminotransferase</fullName>
    </submittedName>
</protein>
<name>T0YDQ7_9ZZZZ</name>
<dbReference type="CDD" id="cd00609">
    <property type="entry name" value="AAT_like"/>
    <property type="match status" value="1"/>
</dbReference>
<dbReference type="InterPro" id="IPR001917">
    <property type="entry name" value="Aminotrans_II_pyridoxalP_BS"/>
</dbReference>
<reference evidence="6" key="1">
    <citation type="submission" date="2013-08" db="EMBL/GenBank/DDBJ databases">
        <authorList>
            <person name="Mendez C."/>
            <person name="Richter M."/>
            <person name="Ferrer M."/>
            <person name="Sanchez J."/>
        </authorList>
    </citation>
    <scope>NUCLEOTIDE SEQUENCE</scope>
</reference>
<reference evidence="6" key="2">
    <citation type="journal article" date="2014" name="ISME J.">
        <title>Microbial stratification in low pH oxic and suboxic macroscopic growths along an acid mine drainage.</title>
        <authorList>
            <person name="Mendez-Garcia C."/>
            <person name="Mesa V."/>
            <person name="Sprenger R.R."/>
            <person name="Richter M."/>
            <person name="Diez M.S."/>
            <person name="Solano J."/>
            <person name="Bargiela R."/>
            <person name="Golyshina O.V."/>
            <person name="Manteca A."/>
            <person name="Ramos J.L."/>
            <person name="Gallego J.R."/>
            <person name="Llorente I."/>
            <person name="Martins Dos Santos V.A."/>
            <person name="Jensen O.N."/>
            <person name="Pelaez A.I."/>
            <person name="Sanchez J."/>
            <person name="Ferrer M."/>
        </authorList>
    </citation>
    <scope>NUCLEOTIDE SEQUENCE</scope>
</reference>
<dbReference type="PANTHER" id="PTHR43643">
    <property type="entry name" value="HISTIDINOL-PHOSPHATE AMINOTRANSFERASE 2"/>
    <property type="match status" value="1"/>
</dbReference>
<dbReference type="InterPro" id="IPR015424">
    <property type="entry name" value="PyrdxlP-dep_Trfase"/>
</dbReference>
<dbReference type="Gene3D" id="3.40.640.10">
    <property type="entry name" value="Type I PLP-dependent aspartate aminotransferase-like (Major domain)"/>
    <property type="match status" value="1"/>
</dbReference>
<dbReference type="SUPFAM" id="SSF53383">
    <property type="entry name" value="PLP-dependent transferases"/>
    <property type="match status" value="1"/>
</dbReference>
<evidence type="ECO:0000256" key="2">
    <source>
        <dbReference type="ARBA" id="ARBA00022576"/>
    </source>
</evidence>
<dbReference type="AlphaFoldDB" id="T0YDQ7"/>
<feature type="non-terminal residue" evidence="6">
    <location>
        <position position="1"/>
    </location>
</feature>
<dbReference type="InterPro" id="IPR015421">
    <property type="entry name" value="PyrdxlP-dep_Trfase_major"/>
</dbReference>
<organism evidence="6">
    <name type="scientific">mine drainage metagenome</name>
    <dbReference type="NCBI Taxonomy" id="410659"/>
    <lineage>
        <taxon>unclassified sequences</taxon>
        <taxon>metagenomes</taxon>
        <taxon>ecological metagenomes</taxon>
    </lineage>
</organism>
<evidence type="ECO:0000259" key="5">
    <source>
        <dbReference type="Pfam" id="PF00155"/>
    </source>
</evidence>
<dbReference type="InterPro" id="IPR050106">
    <property type="entry name" value="HistidinolP_aminotransfase"/>
</dbReference>
<evidence type="ECO:0000256" key="3">
    <source>
        <dbReference type="ARBA" id="ARBA00022679"/>
    </source>
</evidence>
<gene>
    <name evidence="6" type="ORF">B2A_13129</name>
</gene>
<sequence length="172" mass="18420">VVLGCGSIEVCRQAVTIAAEPDSEVVHAWPTFPEYATITALAGARARRVPLVEARHDVAAMAEAVTEQTRVVFVCNPNNPTGTALTRAELVTLVDTVPSWCLVVVDEAYVDFADPREFGSALELLGLHQNLLVLRTFSKAYGLAGLRVGYGVADVEVASLLRRARIPFGVSS</sequence>
<proteinExistence type="predicted"/>
<keyword evidence="4" id="KW-0663">Pyridoxal phosphate</keyword>
<dbReference type="PANTHER" id="PTHR43643:SF3">
    <property type="entry name" value="HISTIDINOL-PHOSPHATE AMINOTRANSFERASE"/>
    <property type="match status" value="1"/>
</dbReference>
<keyword evidence="3 6" id="KW-0808">Transferase</keyword>
<dbReference type="EMBL" id="AUZZ01009498">
    <property type="protein sequence ID" value="EQD33476.1"/>
    <property type="molecule type" value="Genomic_DNA"/>
</dbReference>
<dbReference type="InterPro" id="IPR004839">
    <property type="entry name" value="Aminotransferase_I/II_large"/>
</dbReference>
<dbReference type="GO" id="GO:0008483">
    <property type="term" value="F:transaminase activity"/>
    <property type="evidence" value="ECO:0007669"/>
    <property type="project" value="UniProtKB-KW"/>
</dbReference>
<dbReference type="PROSITE" id="PS00599">
    <property type="entry name" value="AA_TRANSFER_CLASS_2"/>
    <property type="match status" value="1"/>
</dbReference>
<comment type="caution">
    <text evidence="6">The sequence shown here is derived from an EMBL/GenBank/DDBJ whole genome shotgun (WGS) entry which is preliminary data.</text>
</comment>
<comment type="cofactor">
    <cofactor evidence="1">
        <name>pyridoxal 5'-phosphate</name>
        <dbReference type="ChEBI" id="CHEBI:597326"/>
    </cofactor>
</comment>